<evidence type="ECO:0000256" key="4">
    <source>
        <dbReference type="ARBA" id="ARBA00022517"/>
    </source>
</evidence>
<dbReference type="GO" id="GO:0005634">
    <property type="term" value="C:nucleus"/>
    <property type="evidence" value="ECO:0007669"/>
    <property type="project" value="UniProtKB-SubCell"/>
</dbReference>
<feature type="region of interest" description="Disordered" evidence="9">
    <location>
        <begin position="122"/>
        <end position="182"/>
    </location>
</feature>
<feature type="compositionally biased region" description="Polar residues" evidence="9">
    <location>
        <begin position="77"/>
        <end position="108"/>
    </location>
</feature>
<evidence type="ECO:0000256" key="3">
    <source>
        <dbReference type="ARBA" id="ARBA00021438"/>
    </source>
</evidence>
<keyword evidence="7" id="KW-0694">RNA-binding</keyword>
<evidence type="ECO:0000313" key="10">
    <source>
        <dbReference type="EMBL" id="KAI6651588.1"/>
    </source>
</evidence>
<dbReference type="SUPFAM" id="SSF50447">
    <property type="entry name" value="Translation proteins"/>
    <property type="match status" value="1"/>
</dbReference>
<evidence type="ECO:0000256" key="7">
    <source>
        <dbReference type="ARBA" id="ARBA00022884"/>
    </source>
</evidence>
<keyword evidence="4" id="KW-0690">Ribosome biogenesis</keyword>
<comment type="subcellular location">
    <subcellularLocation>
        <location evidence="1">Nucleus</location>
    </subcellularLocation>
</comment>
<reference evidence="10 11" key="1">
    <citation type="journal article" date="2023" name="BMC Biol.">
        <title>The compact genome of the sponge Oopsacas minuta (Hexactinellida) is lacking key metazoan core genes.</title>
        <authorList>
            <person name="Santini S."/>
            <person name="Schenkelaars Q."/>
            <person name="Jourda C."/>
            <person name="Duchesne M."/>
            <person name="Belahbib H."/>
            <person name="Rocher C."/>
            <person name="Selva M."/>
            <person name="Riesgo A."/>
            <person name="Vervoort M."/>
            <person name="Leys S.P."/>
            <person name="Kodjabachian L."/>
            <person name="Le Bivic A."/>
            <person name="Borchiellini C."/>
            <person name="Claverie J.M."/>
            <person name="Renard E."/>
        </authorList>
    </citation>
    <scope>NUCLEOTIDE SEQUENCE [LARGE SCALE GENOMIC DNA]</scope>
    <source>
        <strain evidence="10">SPO-2</strain>
    </source>
</reference>
<feature type="region of interest" description="Disordered" evidence="9">
    <location>
        <begin position="51"/>
        <end position="110"/>
    </location>
</feature>
<keyword evidence="8" id="KW-0539">Nucleus</keyword>
<dbReference type="GO" id="GO:0001522">
    <property type="term" value="P:pseudouridine synthesis"/>
    <property type="evidence" value="ECO:0007669"/>
    <property type="project" value="InterPro"/>
</dbReference>
<dbReference type="Proteomes" id="UP001165289">
    <property type="component" value="Unassembled WGS sequence"/>
</dbReference>
<dbReference type="Pfam" id="PF04410">
    <property type="entry name" value="Gar1"/>
    <property type="match status" value="1"/>
</dbReference>
<evidence type="ECO:0000256" key="9">
    <source>
        <dbReference type="SAM" id="MobiDB-lite"/>
    </source>
</evidence>
<dbReference type="AlphaFoldDB" id="A0AAV7JRS9"/>
<feature type="compositionally biased region" description="Low complexity" evidence="9">
    <location>
        <begin position="143"/>
        <end position="162"/>
    </location>
</feature>
<dbReference type="GO" id="GO:0000493">
    <property type="term" value="P:box H/ACA snoRNP assembly"/>
    <property type="evidence" value="ECO:0007669"/>
    <property type="project" value="InterPro"/>
</dbReference>
<evidence type="ECO:0000256" key="5">
    <source>
        <dbReference type="ARBA" id="ARBA00022552"/>
    </source>
</evidence>
<name>A0AAV7JRS9_9METZ</name>
<comment type="similarity">
    <text evidence="2">Belongs to the NAF1 family.</text>
</comment>
<keyword evidence="10" id="KW-0687">Ribonucleoprotein</keyword>
<dbReference type="InterPro" id="IPR009000">
    <property type="entry name" value="Transl_B-barrel_sf"/>
</dbReference>
<dbReference type="PANTHER" id="PTHR31633:SF1">
    <property type="entry name" value="H_ACA RIBONUCLEOPROTEIN COMPLEX NON-CORE SUBUNIT NAF1"/>
    <property type="match status" value="1"/>
</dbReference>
<feature type="compositionally biased region" description="Polar residues" evidence="9">
    <location>
        <begin position="51"/>
        <end position="64"/>
    </location>
</feature>
<feature type="compositionally biased region" description="Polar residues" evidence="9">
    <location>
        <begin position="340"/>
        <end position="365"/>
    </location>
</feature>
<dbReference type="PANTHER" id="PTHR31633">
    <property type="entry name" value="H/ACA RIBONUCLEOPROTEIN COMPLEX NON-CORE SUBUNIT NAF1"/>
    <property type="match status" value="1"/>
</dbReference>
<evidence type="ECO:0000256" key="8">
    <source>
        <dbReference type="ARBA" id="ARBA00023242"/>
    </source>
</evidence>
<keyword evidence="5" id="KW-0698">rRNA processing</keyword>
<dbReference type="GO" id="GO:0003723">
    <property type="term" value="F:RNA binding"/>
    <property type="evidence" value="ECO:0007669"/>
    <property type="project" value="UniProtKB-KW"/>
</dbReference>
<sequence length="751" mass="81743">MSRKKKGQFMEETQAAFGSDCVVVSEKTTSTHAPLGRSSSFSLFTGGLMSLTSKMSKGSNSPRKSPTKLKFPPLPQNEVQSSLNEMNNSPKQISPTKQKPTTPKSHTSLGRKLSASILSTFSSQTSPAHNHPQLYTSSHRNYSSSSSSSSSSSDSDSSSSSESDTDVEDRLDEEKIETSRPNDYRLAQEKKLAIDLSSVVLEEGVQLTKFSCVSNLMDTIVILASTPGTPPLDAETRVFTSDRKCIGVVYETFGPVKQPFYSILFDSPQAIRAMGIKIGQPLYCSPADSQLTQFVFLKDVKKGSDASWIDDNEPPAEAVEFSDDETEQKERAERKAVSRANKQSNTGASHFNSPLSNSNGNQETIYSPMDVHNQQVPPNPEVMDTHFTNPNTQSPLKKNLNFILPPSQPQISSAPYSCNQLNIVPSEQQGIFPIPTDTTDTSLCTDNRLNIIPSGQQGIFPIPTDTTDTSLCTDNQLNIIPSEQQGIFLIPTDTTDTSLSTDNQLNIIPSEQQGIFPIPTDTIDTSLCTDNQLNIIPSEQQGIFPIPTDTTDTSLCTDNQLNIIPSEPQGIFPIPTDTTDTSLCTDNQLNIIPSEQQGIFTIPTDTTDTSLCTDNQRNITPSEQQGISPIPTDTTDTSLCTDNQLNIFPSEQQVISPIPTDTTDTSLCTDNQLNIIPSEPQGIFTIPTDSTDTSLCTDNQLNIIPSEPQGIFLIPTDTTDTSLCTDNQLNIIPSEQQGIFSIPTDATDTDN</sequence>
<keyword evidence="11" id="KW-1185">Reference proteome</keyword>
<comment type="caution">
    <text evidence="10">The sequence shown here is derived from an EMBL/GenBank/DDBJ whole genome shotgun (WGS) entry which is preliminary data.</text>
</comment>
<dbReference type="InterPro" id="IPR038664">
    <property type="entry name" value="Gar1/Naf1_Cbf5-bd_sf"/>
</dbReference>
<dbReference type="GO" id="GO:0006364">
    <property type="term" value="P:rRNA processing"/>
    <property type="evidence" value="ECO:0007669"/>
    <property type="project" value="UniProtKB-KW"/>
</dbReference>
<accession>A0AAV7JRS9</accession>
<gene>
    <name evidence="10" type="ORF">LOD99_4839</name>
</gene>
<feature type="region of interest" description="Disordered" evidence="9">
    <location>
        <begin position="306"/>
        <end position="365"/>
    </location>
</feature>
<protein>
    <recommendedName>
        <fullName evidence="3">H/ACA ribonucleoprotein complex non-core subunit NAF1</fullName>
    </recommendedName>
</protein>
<dbReference type="GO" id="GO:0005732">
    <property type="term" value="C:sno(s)RNA-containing ribonucleoprotein complex"/>
    <property type="evidence" value="ECO:0007669"/>
    <property type="project" value="InterPro"/>
</dbReference>
<dbReference type="EMBL" id="JAKMXF010000302">
    <property type="protein sequence ID" value="KAI6651588.1"/>
    <property type="molecule type" value="Genomic_DNA"/>
</dbReference>
<proteinExistence type="inferred from homology"/>
<keyword evidence="6" id="KW-0597">Phosphoprotein</keyword>
<evidence type="ECO:0000256" key="2">
    <source>
        <dbReference type="ARBA" id="ARBA00009801"/>
    </source>
</evidence>
<feature type="compositionally biased region" description="Basic and acidic residues" evidence="9">
    <location>
        <begin position="172"/>
        <end position="182"/>
    </location>
</feature>
<dbReference type="Gene3D" id="2.40.10.230">
    <property type="entry name" value="Probable tRNA pseudouridine synthase domain"/>
    <property type="match status" value="1"/>
</dbReference>
<organism evidence="10 11">
    <name type="scientific">Oopsacas minuta</name>
    <dbReference type="NCBI Taxonomy" id="111878"/>
    <lineage>
        <taxon>Eukaryota</taxon>
        <taxon>Metazoa</taxon>
        <taxon>Porifera</taxon>
        <taxon>Hexactinellida</taxon>
        <taxon>Hexasterophora</taxon>
        <taxon>Lyssacinosida</taxon>
        <taxon>Leucopsacidae</taxon>
        <taxon>Oopsacas</taxon>
    </lineage>
</organism>
<dbReference type="InterPro" id="IPR007504">
    <property type="entry name" value="H/ACA_rnp_Gar1/Naf1"/>
</dbReference>
<dbReference type="InterPro" id="IPR040309">
    <property type="entry name" value="Naf1"/>
</dbReference>
<feature type="compositionally biased region" description="Polar residues" evidence="9">
    <location>
        <begin position="122"/>
        <end position="142"/>
    </location>
</feature>
<feature type="compositionally biased region" description="Acidic residues" evidence="9">
    <location>
        <begin position="308"/>
        <end position="327"/>
    </location>
</feature>
<evidence type="ECO:0000256" key="1">
    <source>
        <dbReference type="ARBA" id="ARBA00004123"/>
    </source>
</evidence>
<evidence type="ECO:0000256" key="6">
    <source>
        <dbReference type="ARBA" id="ARBA00022553"/>
    </source>
</evidence>
<evidence type="ECO:0000313" key="11">
    <source>
        <dbReference type="Proteomes" id="UP001165289"/>
    </source>
</evidence>